<gene>
    <name evidence="2" type="ORF">GB927_021775</name>
</gene>
<protein>
    <submittedName>
        <fullName evidence="2">Uncharacterized protein</fullName>
    </submittedName>
</protein>
<sequence>MEEEATAAITDSKVLRGSLPEAPNQKREHKMRNVLVQFGRIATLGLLAASVAFSATAGELSNRIANKEPIRIGYSYEVPFAYPGTSNEPVGFVNAPETRLRASRVPLII</sequence>
<organism evidence="2 3">
    <name type="scientific">Shinella lacus</name>
    <dbReference type="NCBI Taxonomy" id="2654216"/>
    <lineage>
        <taxon>Bacteria</taxon>
        <taxon>Pseudomonadati</taxon>
        <taxon>Pseudomonadota</taxon>
        <taxon>Alphaproteobacteria</taxon>
        <taxon>Hyphomicrobiales</taxon>
        <taxon>Rhizobiaceae</taxon>
        <taxon>Shinella</taxon>
    </lineage>
</organism>
<keyword evidence="1" id="KW-1133">Transmembrane helix</keyword>
<dbReference type="EMBL" id="WHSB02000008">
    <property type="protein sequence ID" value="MCQ4632686.1"/>
    <property type="molecule type" value="Genomic_DNA"/>
</dbReference>
<dbReference type="Proteomes" id="UP000996601">
    <property type="component" value="Unassembled WGS sequence"/>
</dbReference>
<keyword evidence="3" id="KW-1185">Reference proteome</keyword>
<evidence type="ECO:0000313" key="2">
    <source>
        <dbReference type="EMBL" id="MCQ4632686.1"/>
    </source>
</evidence>
<comment type="caution">
    <text evidence="2">The sequence shown here is derived from an EMBL/GenBank/DDBJ whole genome shotgun (WGS) entry which is preliminary data.</text>
</comment>
<evidence type="ECO:0000256" key="1">
    <source>
        <dbReference type="SAM" id="Phobius"/>
    </source>
</evidence>
<proteinExistence type="predicted"/>
<accession>A0ABT1RBX2</accession>
<feature type="transmembrane region" description="Helical" evidence="1">
    <location>
        <begin position="34"/>
        <end position="53"/>
    </location>
</feature>
<keyword evidence="1" id="KW-0812">Transmembrane</keyword>
<keyword evidence="1" id="KW-0472">Membrane</keyword>
<name>A0ABT1RBX2_9HYPH</name>
<evidence type="ECO:0000313" key="3">
    <source>
        <dbReference type="Proteomes" id="UP000996601"/>
    </source>
</evidence>
<dbReference type="RefSeq" id="WP_256119311.1">
    <property type="nucleotide sequence ID" value="NZ_WHSB02000008.1"/>
</dbReference>
<reference evidence="2" key="1">
    <citation type="submission" date="2021-07" db="EMBL/GenBank/DDBJ databases">
        <title>Shinella sp. nov., a novel member of the genus Shinella from water.</title>
        <authorList>
            <person name="Deng Y."/>
        </authorList>
    </citation>
    <scope>NUCLEOTIDE SEQUENCE</scope>
    <source>
        <strain evidence="2">CPCC 100929</strain>
    </source>
</reference>